<keyword evidence="4" id="KW-1185">Reference proteome</keyword>
<dbReference type="GeneID" id="39874781"/>
<dbReference type="RefSeq" id="XP_028867254.1">
    <property type="nucleotide sequence ID" value="XM_029011421.1"/>
</dbReference>
<organism evidence="3 4">
    <name type="scientific">Babesia ovata</name>
    <dbReference type="NCBI Taxonomy" id="189622"/>
    <lineage>
        <taxon>Eukaryota</taxon>
        <taxon>Sar</taxon>
        <taxon>Alveolata</taxon>
        <taxon>Apicomplexa</taxon>
        <taxon>Aconoidasida</taxon>
        <taxon>Piroplasmida</taxon>
        <taxon>Babesiidae</taxon>
        <taxon>Babesia</taxon>
    </lineage>
</organism>
<proteinExistence type="predicted"/>
<protein>
    <submittedName>
        <fullName evidence="3">Exostosin family isoform 1, putative</fullName>
    </submittedName>
</protein>
<feature type="signal peptide" evidence="2">
    <location>
        <begin position="1"/>
        <end position="26"/>
    </location>
</feature>
<accession>A0A2H6KDE5</accession>
<gene>
    <name evidence="3" type="ORF">BOVATA_025040</name>
</gene>
<name>A0A2H6KDE5_9APIC</name>
<evidence type="ECO:0000256" key="2">
    <source>
        <dbReference type="SAM" id="SignalP"/>
    </source>
</evidence>
<dbReference type="VEuPathDB" id="PiroplasmaDB:BOVATA_025040"/>
<feature type="chain" id="PRO_5014176079" evidence="2">
    <location>
        <begin position="27"/>
        <end position="377"/>
    </location>
</feature>
<evidence type="ECO:0000313" key="4">
    <source>
        <dbReference type="Proteomes" id="UP000236319"/>
    </source>
</evidence>
<evidence type="ECO:0000313" key="3">
    <source>
        <dbReference type="EMBL" id="GBE61011.1"/>
    </source>
</evidence>
<reference evidence="3 4" key="1">
    <citation type="journal article" date="2017" name="BMC Genomics">
        <title>Whole-genome assembly of Babesia ovata and comparative genomics between closely related pathogens.</title>
        <authorList>
            <person name="Yamagishi J."/>
            <person name="Asada M."/>
            <person name="Hakimi H."/>
            <person name="Tanaka T.Q."/>
            <person name="Sugimoto C."/>
            <person name="Kawazu S."/>
        </authorList>
    </citation>
    <scope>NUCLEOTIDE SEQUENCE [LARGE SCALE GENOMIC DNA]</scope>
    <source>
        <strain evidence="3 4">Miyake</strain>
    </source>
</reference>
<comment type="caution">
    <text evidence="3">The sequence shown here is derived from an EMBL/GenBank/DDBJ whole genome shotgun (WGS) entry which is preliminary data.</text>
</comment>
<dbReference type="AlphaFoldDB" id="A0A2H6KDE5"/>
<dbReference type="EMBL" id="BDSA01000002">
    <property type="protein sequence ID" value="GBE61011.1"/>
    <property type="molecule type" value="Genomic_DNA"/>
</dbReference>
<evidence type="ECO:0000256" key="1">
    <source>
        <dbReference type="SAM" id="MobiDB-lite"/>
    </source>
</evidence>
<dbReference type="Proteomes" id="UP000236319">
    <property type="component" value="Unassembled WGS sequence"/>
</dbReference>
<keyword evidence="2" id="KW-0732">Signal</keyword>
<feature type="region of interest" description="Disordered" evidence="1">
    <location>
        <begin position="261"/>
        <end position="307"/>
    </location>
</feature>
<sequence length="377" mass="43272">METTSMNLRQLFGLTVLIAILMETSSAQMNEKRSAYTLNDDVEVYVNGQRVTYQEFTRLKPPLDQHKFVVTSQFVVAKLLLLNSIIARYERPHVLKPYLIQVVEYIHRKFEEAKGEPFITFLPRETCIEYVQIFRVPFEDIKESPKFKYHTPAYFDIMAQYADQTKVVEKNVIDTLAMMCAQIYLQCSADLQKLEREKTVEDRRERRIVDTTTNIQASADVGSVNEATTVHDSKRDIGEHPSSMAANEMVATSYIQGSLGAWNPDTDGLSDNENDSGENAASSGDDGQRHRNSAAGRSSPADEDDWLDSYNNSEIAEEDGDADWDEYYEFFLKRLKRSPVEIGPAPVDEPSDPPSMWQRFLAFLCRIRWFWGRQRGR</sequence>